<reference evidence="6 7" key="1">
    <citation type="submission" date="2015-02" db="EMBL/GenBank/DDBJ databases">
        <title>Single-cell genomics of uncultivated deep-branching MTB reveals a conserved set of magnetosome genes.</title>
        <authorList>
            <person name="Kolinko S."/>
            <person name="Richter M."/>
            <person name="Glockner F.O."/>
            <person name="Brachmann A."/>
            <person name="Schuler D."/>
        </authorList>
    </citation>
    <scope>NUCLEOTIDE SEQUENCE [LARGE SCALE GENOMIC DNA]</scope>
    <source>
        <strain evidence="6">TM-1</strain>
    </source>
</reference>
<feature type="domain" description="Lcl C-terminal" evidence="3">
    <location>
        <begin position="87"/>
        <end position="213"/>
    </location>
</feature>
<dbReference type="PANTHER" id="PTHR46580:SF2">
    <property type="entry name" value="MAM DOMAIN-CONTAINING PROTEIN"/>
    <property type="match status" value="1"/>
</dbReference>
<dbReference type="Gene3D" id="2.60.40.10">
    <property type="entry name" value="Immunoglobulins"/>
    <property type="match status" value="4"/>
</dbReference>
<dbReference type="CDD" id="cd14948">
    <property type="entry name" value="BACON"/>
    <property type="match status" value="4"/>
</dbReference>
<sequence length="1119" mass="116967">MEVLFFMTRYFFREREHIHGDRAHRMGIWFFLLMVVMLVFVAVVGANAASLNIAQTGQTTSYATGDDGAVRAGVPWPDPRFTVNSDQTITDKLTGLMWTKNAAVPTVGSCTGVSLAWPSTIITYVNCLNTAAYLGYTDWRIPNINELDSLTNLQEANVATWLNSKGFSGMAASIYWSSTTYQVLTSKAFVVDMYDGTLNSIDKSGSYYVLLVRDSGLSPYNSAYVSVSGQTSTYGGNDDGVLKKGMPWPSPRFTTSSGTVTDNLTGLTWTKDAGTPTVGSSCPGGYMSWGSALDYVACLNTAAYQGYTDWRLPNKKELLSLLNRGSFGPSLPSDHPFTNVQANAYWSSNTSAVNAGKAWTVYIYDGISPAYDKTSNNSVWAVRGGYTGSLFNLTVSTSGTGSGTVTSSPSGINCGSTCSAPFSSGASVTLTAAASDNSTFAGWGGDCSGTALTCPLTMSAAKTVTATFTQSCNYAISPTSKTFTLSAGSDTVTVTAAGGCSWTAISSAGWITVNSGSSGNGNGTVGYSVTANTEAAQRIGTITIATKTFTVTQDGTGCSYALSPTSKTFTSSSGSDNITVTTSSGCSWTAISSAGWITVNTGSSGSGSGTVAYSVAANTTISQRTGTMTIAGETFTVTQDGLSCTYSISPTSKTFTSSGGSDGVSLTTNTGCVWGASSNVDWITVNSGSYSAGSGTVGYSVAANTGTTQRTGTITIAGKTFTVTQGGACNYSITPTNKTFTSSGGSNSVAVTTDTGCTWSATSNDSWITVTSGSSGTASDNVTYSVAANTGTTQRTGTITIAGKTFTVTQGAPSDNVSFTKYDFDGDGKGDVLWRNSTTGDLYIWLMNGALIKGGDFVAKGIPDIWQVKAIGDFNGDGKSDILWQNTNSGGVYLWLMDGTIIKGGAYVVEGLPSEWEILAVADFNGDGRSDILWQNTQQGDVYIWFMDATGITGGGYMTIGIKSDWVFKAVGDFNGDGKADVLWQNKTTGDVAGWLINGLSILSTGYVAIGIPDKWKMKAVGDFDGDDKADVLWQDATTGDVAMWVLDGLKIVSGNYVVRGMPSLWQIKKTGDYNGDDKADLCWQHSTSGEVYIWLLNGSAISGGGSAAVGLTSDWQVQ</sequence>
<evidence type="ECO:0000313" key="6">
    <source>
        <dbReference type="EMBL" id="KJU87493.1"/>
    </source>
</evidence>
<dbReference type="Proteomes" id="UP000033423">
    <property type="component" value="Unassembled WGS sequence"/>
</dbReference>
<feature type="domain" description="BACON" evidence="5">
    <location>
        <begin position="475"/>
        <end position="552"/>
    </location>
</feature>
<organism evidence="6 7">
    <name type="scientific">Candidatus Magnetobacterium bavaricum</name>
    <dbReference type="NCBI Taxonomy" id="29290"/>
    <lineage>
        <taxon>Bacteria</taxon>
        <taxon>Pseudomonadati</taxon>
        <taxon>Nitrospirota</taxon>
        <taxon>Thermodesulfovibrionia</taxon>
        <taxon>Thermodesulfovibrionales</taxon>
        <taxon>Candidatus Magnetobacteriaceae</taxon>
        <taxon>Candidatus Magnetobacterium</taxon>
    </lineage>
</organism>
<dbReference type="EMBL" id="LACI01000142">
    <property type="protein sequence ID" value="KJU87493.1"/>
    <property type="molecule type" value="Genomic_DNA"/>
</dbReference>
<dbReference type="Pfam" id="PF07603">
    <property type="entry name" value="Lcl_C"/>
    <property type="match status" value="2"/>
</dbReference>
<dbReference type="InterPro" id="IPR013517">
    <property type="entry name" value="FG-GAP"/>
</dbReference>
<dbReference type="SUPFAM" id="SSF69318">
    <property type="entry name" value="Integrin alpha N-terminal domain"/>
    <property type="match status" value="1"/>
</dbReference>
<keyword evidence="2" id="KW-0812">Transmembrane</keyword>
<gene>
    <name evidence="6" type="ORF">MBAV_000307</name>
</gene>
<protein>
    <submittedName>
        <fullName evidence="6">Protein containing DUF1566</fullName>
    </submittedName>
</protein>
<accession>A0A0F3H3I4</accession>
<dbReference type="Pfam" id="PF13517">
    <property type="entry name" value="FG-GAP_3"/>
    <property type="match status" value="1"/>
</dbReference>
<feature type="transmembrane region" description="Helical" evidence="2">
    <location>
        <begin position="28"/>
        <end position="49"/>
    </location>
</feature>
<evidence type="ECO:0000259" key="5">
    <source>
        <dbReference type="Pfam" id="PF19190"/>
    </source>
</evidence>
<dbReference type="PATRIC" id="fig|29290.4.peg.417"/>
<dbReference type="PANTHER" id="PTHR46580">
    <property type="entry name" value="SENSOR KINASE-RELATED"/>
    <property type="match status" value="1"/>
</dbReference>
<feature type="domain" description="BACON" evidence="5">
    <location>
        <begin position="732"/>
        <end position="810"/>
    </location>
</feature>
<dbReference type="InterPro" id="IPR013783">
    <property type="entry name" value="Ig-like_fold"/>
</dbReference>
<keyword evidence="2" id="KW-0472">Membrane</keyword>
<dbReference type="InterPro" id="IPR024361">
    <property type="entry name" value="BACON"/>
</dbReference>
<comment type="caution">
    <text evidence="6">The sequence shown here is derived from an EMBL/GenBank/DDBJ whole genome shotgun (WGS) entry which is preliminary data.</text>
</comment>
<name>A0A0F3H3I4_9BACT</name>
<evidence type="ECO:0000259" key="3">
    <source>
        <dbReference type="Pfam" id="PF07603"/>
    </source>
</evidence>
<dbReference type="InterPro" id="IPR011460">
    <property type="entry name" value="Lcl_C"/>
</dbReference>
<proteinExistence type="predicted"/>
<keyword evidence="7" id="KW-1185">Reference proteome</keyword>
<evidence type="ECO:0000259" key="4">
    <source>
        <dbReference type="Pfam" id="PF13004"/>
    </source>
</evidence>
<keyword evidence="1" id="KW-0732">Signal</keyword>
<dbReference type="Pfam" id="PF13004">
    <property type="entry name" value="BACON"/>
    <property type="match status" value="1"/>
</dbReference>
<evidence type="ECO:0000256" key="2">
    <source>
        <dbReference type="SAM" id="Phobius"/>
    </source>
</evidence>
<dbReference type="AlphaFoldDB" id="A0A0F3H3I4"/>
<keyword evidence="2" id="KW-1133">Transmembrane helix</keyword>
<dbReference type="InterPro" id="IPR028994">
    <property type="entry name" value="Integrin_alpha_N"/>
</dbReference>
<feature type="domain" description="Lcl C-terminal" evidence="3">
    <location>
        <begin position="258"/>
        <end position="383"/>
    </location>
</feature>
<dbReference type="Pfam" id="PF19190">
    <property type="entry name" value="BACON_2"/>
    <property type="match status" value="3"/>
</dbReference>
<evidence type="ECO:0000313" key="7">
    <source>
        <dbReference type="Proteomes" id="UP000033423"/>
    </source>
</evidence>
<feature type="domain" description="BACON" evidence="4">
    <location>
        <begin position="674"/>
        <end position="725"/>
    </location>
</feature>
<feature type="domain" description="BACON" evidence="5">
    <location>
        <begin position="562"/>
        <end position="638"/>
    </location>
</feature>
<dbReference type="Gene3D" id="2.130.10.130">
    <property type="entry name" value="Integrin alpha, N-terminal"/>
    <property type="match status" value="1"/>
</dbReference>
<evidence type="ECO:0000256" key="1">
    <source>
        <dbReference type="ARBA" id="ARBA00022729"/>
    </source>
</evidence>